<dbReference type="Pfam" id="PF00501">
    <property type="entry name" value="AMP-binding"/>
    <property type="match status" value="1"/>
</dbReference>
<dbReference type="InterPro" id="IPR020845">
    <property type="entry name" value="AMP-binding_CS"/>
</dbReference>
<evidence type="ECO:0000313" key="8">
    <source>
        <dbReference type="Proteomes" id="UP000271241"/>
    </source>
</evidence>
<dbReference type="GO" id="GO:0016405">
    <property type="term" value="F:CoA-ligase activity"/>
    <property type="evidence" value="ECO:0007669"/>
    <property type="project" value="TreeGrafter"/>
</dbReference>
<keyword evidence="3" id="KW-0547">Nucleotide-binding</keyword>
<dbReference type="Pfam" id="PF13193">
    <property type="entry name" value="AMP-binding_C"/>
    <property type="match status" value="1"/>
</dbReference>
<dbReference type="Gene3D" id="3.40.50.12780">
    <property type="entry name" value="N-terminal domain of ligase-like"/>
    <property type="match status" value="1"/>
</dbReference>
<dbReference type="STRING" id="78915.A0A4P9XL00"/>
<dbReference type="OrthoDB" id="6509636at2759"/>
<feature type="domain" description="AMP-dependent synthetase/ligase" evidence="5">
    <location>
        <begin position="26"/>
        <end position="403"/>
    </location>
</feature>
<evidence type="ECO:0000256" key="2">
    <source>
        <dbReference type="ARBA" id="ARBA00022598"/>
    </source>
</evidence>
<evidence type="ECO:0000313" key="7">
    <source>
        <dbReference type="EMBL" id="RKP06507.1"/>
    </source>
</evidence>
<dbReference type="Proteomes" id="UP000271241">
    <property type="component" value="Unassembled WGS sequence"/>
</dbReference>
<dbReference type="InterPro" id="IPR042099">
    <property type="entry name" value="ANL_N_sf"/>
</dbReference>
<dbReference type="CDD" id="cd05911">
    <property type="entry name" value="Firefly_Luc_like"/>
    <property type="match status" value="1"/>
</dbReference>
<dbReference type="GO" id="GO:0005524">
    <property type="term" value="F:ATP binding"/>
    <property type="evidence" value="ECO:0007669"/>
    <property type="project" value="UniProtKB-KW"/>
</dbReference>
<dbReference type="PROSITE" id="PS00455">
    <property type="entry name" value="AMP_BINDING"/>
    <property type="match status" value="1"/>
</dbReference>
<evidence type="ECO:0000259" key="6">
    <source>
        <dbReference type="Pfam" id="PF13193"/>
    </source>
</evidence>
<sequence>MVHVSLLPEADVPALSIFDYLFERPESRVNEDALVFTDAHSERSMTAAQLRDICLRLAAALQQQLGAKRGEVVAVFSPNDIDYPTAIFGSLAAGLTVTMSNPAYHVHEFVYQLRNSNTRYIIVDKESLPVATRAAKEVGIPDAHIIVMGARDRRGVEPAQVNGHRTLQSLIQAASGPATPVSLTPKETVEETAFICYSSGTTGVPKGVELTHCNIVSNIVQIQYAEADTYAKHGTPDVQIGMLPFYHIYALTVVLHVSVVRRSTVITLRRYQIATVLDLIQKHRVTLICLVPPIALAFAKDPLVDQYDLSSLRDLISAAAPLGAEVTAAVQHRLGVRIRQAYGMSESSPITLFESIDCPVLGSTGRLVSNLTAKIINEEGKEAPIGERGELWVRGPNIMKGYLGNPKATADTIDADGYLHTGDVAVVDEHGNFFIVDRIKELIKYKGFQVPPAELEAILQEHDAVADAAVIGIMSKEQATELPKAFVSLKPTHRGRVTEQELIDYVKERVVAYKRLRGGLEFIDVVPRSPSGKILRRLLRDKGAAAAAPEPNTAVKGVVAAASL</sequence>
<keyword evidence="4" id="KW-0067">ATP-binding</keyword>
<organism evidence="7 8">
    <name type="scientific">Thamnocephalis sphaerospora</name>
    <dbReference type="NCBI Taxonomy" id="78915"/>
    <lineage>
        <taxon>Eukaryota</taxon>
        <taxon>Fungi</taxon>
        <taxon>Fungi incertae sedis</taxon>
        <taxon>Zoopagomycota</taxon>
        <taxon>Zoopagomycotina</taxon>
        <taxon>Zoopagomycetes</taxon>
        <taxon>Zoopagales</taxon>
        <taxon>Sigmoideomycetaceae</taxon>
        <taxon>Thamnocephalis</taxon>
    </lineage>
</organism>
<evidence type="ECO:0000259" key="5">
    <source>
        <dbReference type="Pfam" id="PF00501"/>
    </source>
</evidence>
<feature type="domain" description="AMP-binding enzyme C-terminal" evidence="6">
    <location>
        <begin position="454"/>
        <end position="533"/>
    </location>
</feature>
<dbReference type="InterPro" id="IPR025110">
    <property type="entry name" value="AMP-bd_C"/>
</dbReference>
<dbReference type="FunFam" id="3.30.300.30:FF:000007">
    <property type="entry name" value="4-coumarate--CoA ligase 2"/>
    <property type="match status" value="1"/>
</dbReference>
<keyword evidence="2 7" id="KW-0436">Ligase</keyword>
<gene>
    <name evidence="7" type="ORF">THASP1DRAFT_25187</name>
</gene>
<reference evidence="8" key="1">
    <citation type="journal article" date="2018" name="Nat. Microbiol.">
        <title>Leveraging single-cell genomics to expand the fungal tree of life.</title>
        <authorList>
            <person name="Ahrendt S.R."/>
            <person name="Quandt C.A."/>
            <person name="Ciobanu D."/>
            <person name="Clum A."/>
            <person name="Salamov A."/>
            <person name="Andreopoulos B."/>
            <person name="Cheng J.F."/>
            <person name="Woyke T."/>
            <person name="Pelin A."/>
            <person name="Henrissat B."/>
            <person name="Reynolds N.K."/>
            <person name="Benny G.L."/>
            <person name="Smith M.E."/>
            <person name="James T.Y."/>
            <person name="Grigoriev I.V."/>
        </authorList>
    </citation>
    <scope>NUCLEOTIDE SEQUENCE [LARGE SCALE GENOMIC DNA]</scope>
    <source>
        <strain evidence="8">RSA 1356</strain>
    </source>
</reference>
<evidence type="ECO:0000256" key="3">
    <source>
        <dbReference type="ARBA" id="ARBA00022741"/>
    </source>
</evidence>
<dbReference type="FunFam" id="3.40.50.12780:FF:000003">
    <property type="entry name" value="Long-chain-fatty-acid--CoA ligase FadD"/>
    <property type="match status" value="1"/>
</dbReference>
<name>A0A4P9XL00_9FUNG</name>
<evidence type="ECO:0000256" key="1">
    <source>
        <dbReference type="ARBA" id="ARBA00006432"/>
    </source>
</evidence>
<dbReference type="AlphaFoldDB" id="A0A4P9XL00"/>
<evidence type="ECO:0000256" key="4">
    <source>
        <dbReference type="ARBA" id="ARBA00022840"/>
    </source>
</evidence>
<dbReference type="PANTHER" id="PTHR24096:SF149">
    <property type="entry name" value="AMP-BINDING DOMAIN-CONTAINING PROTEIN-RELATED"/>
    <property type="match status" value="1"/>
</dbReference>
<dbReference type="InterPro" id="IPR000873">
    <property type="entry name" value="AMP-dep_synth/lig_dom"/>
</dbReference>
<protein>
    <submittedName>
        <fullName evidence="7">4-coumarate-CoA ligase</fullName>
    </submittedName>
</protein>
<dbReference type="Gene3D" id="3.30.300.30">
    <property type="match status" value="1"/>
</dbReference>
<dbReference type="SUPFAM" id="SSF56801">
    <property type="entry name" value="Acetyl-CoA synthetase-like"/>
    <property type="match status" value="1"/>
</dbReference>
<comment type="similarity">
    <text evidence="1">Belongs to the ATP-dependent AMP-binding enzyme family.</text>
</comment>
<dbReference type="InterPro" id="IPR045851">
    <property type="entry name" value="AMP-bd_C_sf"/>
</dbReference>
<accession>A0A4P9XL00</accession>
<dbReference type="PANTHER" id="PTHR24096">
    <property type="entry name" value="LONG-CHAIN-FATTY-ACID--COA LIGASE"/>
    <property type="match status" value="1"/>
</dbReference>
<dbReference type="EMBL" id="KZ992869">
    <property type="protein sequence ID" value="RKP06507.1"/>
    <property type="molecule type" value="Genomic_DNA"/>
</dbReference>
<proteinExistence type="inferred from homology"/>
<keyword evidence="8" id="KW-1185">Reference proteome</keyword>